<keyword evidence="2" id="KW-0479">Metal-binding</keyword>
<comment type="caution">
    <text evidence="6">The sequence shown here is derived from an EMBL/GenBank/DDBJ whole genome shotgun (WGS) entry which is preliminary data.</text>
</comment>
<keyword evidence="3" id="KW-0862">Zinc</keyword>
<reference evidence="7" key="1">
    <citation type="submission" date="2024-06" db="EMBL/GenBank/DDBJ databases">
        <title>Multi-omics analyses provide insights into the biosynthesis of the anticancer antibiotic pleurotin in Hohenbuehelia grisea.</title>
        <authorList>
            <person name="Weaver J.A."/>
            <person name="Alberti F."/>
        </authorList>
    </citation>
    <scope>NUCLEOTIDE SEQUENCE [LARGE SCALE GENOMIC DNA]</scope>
    <source>
        <strain evidence="7">T-177</strain>
    </source>
</reference>
<evidence type="ECO:0000259" key="5">
    <source>
        <dbReference type="PROSITE" id="PS51891"/>
    </source>
</evidence>
<dbReference type="PROSITE" id="PS51891">
    <property type="entry name" value="CENP_V_GFA"/>
    <property type="match status" value="1"/>
</dbReference>
<dbReference type="PANTHER" id="PTHR33337:SF40">
    <property type="entry name" value="CENP-V_GFA DOMAIN-CONTAINING PROTEIN-RELATED"/>
    <property type="match status" value="1"/>
</dbReference>
<dbReference type="Gene3D" id="3.90.1590.10">
    <property type="entry name" value="glutathione-dependent formaldehyde- activating enzyme (gfa)"/>
    <property type="match status" value="1"/>
</dbReference>
<keyword evidence="7" id="KW-1185">Reference proteome</keyword>
<keyword evidence="4" id="KW-0456">Lyase</keyword>
<organism evidence="6 7">
    <name type="scientific">Hohenbuehelia grisea</name>
    <dbReference type="NCBI Taxonomy" id="104357"/>
    <lineage>
        <taxon>Eukaryota</taxon>
        <taxon>Fungi</taxon>
        <taxon>Dikarya</taxon>
        <taxon>Basidiomycota</taxon>
        <taxon>Agaricomycotina</taxon>
        <taxon>Agaricomycetes</taxon>
        <taxon>Agaricomycetidae</taxon>
        <taxon>Agaricales</taxon>
        <taxon>Pleurotineae</taxon>
        <taxon>Pleurotaceae</taxon>
        <taxon>Hohenbuehelia</taxon>
    </lineage>
</organism>
<evidence type="ECO:0000256" key="2">
    <source>
        <dbReference type="ARBA" id="ARBA00022723"/>
    </source>
</evidence>
<evidence type="ECO:0000256" key="3">
    <source>
        <dbReference type="ARBA" id="ARBA00022833"/>
    </source>
</evidence>
<comment type="similarity">
    <text evidence="1">Belongs to the Gfa family.</text>
</comment>
<dbReference type="Pfam" id="PF04828">
    <property type="entry name" value="GFA"/>
    <property type="match status" value="1"/>
</dbReference>
<name>A0ABR3J857_9AGAR</name>
<sequence>MNTVRSGGCFCGSVKYAVSGEPVLSAYCHCTLCQRLNASPFMQTIHFESSAFSWDDKPTCASSLESFEVTTKPWKQRWRCKNCGTNVASHNSKTNRWSIWGATLDRDDDGKILDWDALKPTSHMFYGTRMLDVQDDLPKWDGYENKSKRLD</sequence>
<dbReference type="InterPro" id="IPR006913">
    <property type="entry name" value="CENP-V/GFA"/>
</dbReference>
<evidence type="ECO:0000256" key="4">
    <source>
        <dbReference type="ARBA" id="ARBA00023239"/>
    </source>
</evidence>
<protein>
    <recommendedName>
        <fullName evidence="5">CENP-V/GFA domain-containing protein</fullName>
    </recommendedName>
</protein>
<gene>
    <name evidence="6" type="ORF">HGRIS_008506</name>
</gene>
<proteinExistence type="inferred from homology"/>
<dbReference type="PANTHER" id="PTHR33337">
    <property type="entry name" value="GFA DOMAIN-CONTAINING PROTEIN"/>
    <property type="match status" value="1"/>
</dbReference>
<feature type="domain" description="CENP-V/GFA" evidence="5">
    <location>
        <begin position="5"/>
        <end position="116"/>
    </location>
</feature>
<evidence type="ECO:0000313" key="6">
    <source>
        <dbReference type="EMBL" id="KAL0951845.1"/>
    </source>
</evidence>
<dbReference type="InterPro" id="IPR011057">
    <property type="entry name" value="Mss4-like_sf"/>
</dbReference>
<dbReference type="Proteomes" id="UP001556367">
    <property type="component" value="Unassembled WGS sequence"/>
</dbReference>
<evidence type="ECO:0000256" key="1">
    <source>
        <dbReference type="ARBA" id="ARBA00005495"/>
    </source>
</evidence>
<accession>A0ABR3J857</accession>
<dbReference type="EMBL" id="JASNQZ010000011">
    <property type="protein sequence ID" value="KAL0951845.1"/>
    <property type="molecule type" value="Genomic_DNA"/>
</dbReference>
<evidence type="ECO:0000313" key="7">
    <source>
        <dbReference type="Proteomes" id="UP001556367"/>
    </source>
</evidence>
<dbReference type="SUPFAM" id="SSF51316">
    <property type="entry name" value="Mss4-like"/>
    <property type="match status" value="1"/>
</dbReference>